<dbReference type="SUPFAM" id="SSF53474">
    <property type="entry name" value="alpha/beta-Hydrolases"/>
    <property type="match status" value="1"/>
</dbReference>
<dbReference type="PRINTS" id="PR00412">
    <property type="entry name" value="EPOXHYDRLASE"/>
</dbReference>
<organism evidence="2 3">
    <name type="scientific">Streptomyces camponoticapitis</name>
    <dbReference type="NCBI Taxonomy" id="1616125"/>
    <lineage>
        <taxon>Bacteria</taxon>
        <taxon>Bacillati</taxon>
        <taxon>Actinomycetota</taxon>
        <taxon>Actinomycetes</taxon>
        <taxon>Kitasatosporales</taxon>
        <taxon>Streptomycetaceae</taxon>
        <taxon>Streptomyces</taxon>
    </lineage>
</organism>
<evidence type="ECO:0000259" key="1">
    <source>
        <dbReference type="Pfam" id="PF00561"/>
    </source>
</evidence>
<reference evidence="3" key="1">
    <citation type="journal article" date="2019" name="Int. J. Syst. Evol. Microbiol.">
        <title>The Global Catalogue of Microorganisms (GCM) 10K type strain sequencing project: providing services to taxonomists for standard genome sequencing and annotation.</title>
        <authorList>
            <consortium name="The Broad Institute Genomics Platform"/>
            <consortium name="The Broad Institute Genome Sequencing Center for Infectious Disease"/>
            <person name="Wu L."/>
            <person name="Ma J."/>
        </authorList>
    </citation>
    <scope>NUCLEOTIDE SEQUENCE [LARGE SCALE GENOMIC DNA]</scope>
    <source>
        <strain evidence="3">CGMCC 4.7275</strain>
    </source>
</reference>
<evidence type="ECO:0000313" key="2">
    <source>
        <dbReference type="EMBL" id="GGK27633.1"/>
    </source>
</evidence>
<keyword evidence="2" id="KW-0378">Hydrolase</keyword>
<dbReference type="InterPro" id="IPR000073">
    <property type="entry name" value="AB_hydrolase_1"/>
</dbReference>
<dbReference type="EMBL" id="BMMV01000035">
    <property type="protein sequence ID" value="GGK27633.1"/>
    <property type="molecule type" value="Genomic_DNA"/>
</dbReference>
<dbReference type="Proteomes" id="UP000660265">
    <property type="component" value="Unassembled WGS sequence"/>
</dbReference>
<sequence>MTTSATDPLAAGSHTVEIDGVVQRYHVHGTGPVCVAHSGGPGIHWEYMRMPALERSLTMVYPEPVGSGASDRLSSHPNGYTRPLYSRFLGELIEHLGVPEAHLLGHSHGGFVVQYHALHHPERVAGVILYESAPLTGPEHGAEAMRLVELFAARNAGRPELAEVLAAFQAIPTISDDAQMTSVARGLLPAYFADYWGREEEFAPFRASVRASHISGLDENLVPHLIDDRAALGSLTVPALVVVGRHDVICGVRWAEELHRLIPESELLILQDSGHFGHLEEPAAFARAVTRFVTATAHSAA</sequence>
<protein>
    <submittedName>
        <fullName evidence="2">Alpha/beta hydrolase</fullName>
    </submittedName>
</protein>
<gene>
    <name evidence="2" type="ORF">GCM10011583_69560</name>
</gene>
<dbReference type="GO" id="GO:0016787">
    <property type="term" value="F:hydrolase activity"/>
    <property type="evidence" value="ECO:0007669"/>
    <property type="project" value="UniProtKB-KW"/>
</dbReference>
<proteinExistence type="predicted"/>
<comment type="caution">
    <text evidence="2">The sequence shown here is derived from an EMBL/GenBank/DDBJ whole genome shotgun (WGS) entry which is preliminary data.</text>
</comment>
<dbReference type="Pfam" id="PF00561">
    <property type="entry name" value="Abhydrolase_1"/>
    <property type="match status" value="1"/>
</dbReference>
<dbReference type="PANTHER" id="PTHR43798">
    <property type="entry name" value="MONOACYLGLYCEROL LIPASE"/>
    <property type="match status" value="1"/>
</dbReference>
<dbReference type="RefSeq" id="WP_189111589.1">
    <property type="nucleotide sequence ID" value="NZ_BMMV01000035.1"/>
</dbReference>
<dbReference type="PANTHER" id="PTHR43798:SF33">
    <property type="entry name" value="HYDROLASE, PUTATIVE (AFU_ORTHOLOGUE AFUA_2G14860)-RELATED"/>
    <property type="match status" value="1"/>
</dbReference>
<dbReference type="Gene3D" id="3.40.50.1820">
    <property type="entry name" value="alpha/beta hydrolase"/>
    <property type="match status" value="1"/>
</dbReference>
<accession>A0ABQ2EVH7</accession>
<keyword evidence="3" id="KW-1185">Reference proteome</keyword>
<dbReference type="InterPro" id="IPR029058">
    <property type="entry name" value="AB_hydrolase_fold"/>
</dbReference>
<feature type="domain" description="AB hydrolase-1" evidence="1">
    <location>
        <begin position="36"/>
        <end position="282"/>
    </location>
</feature>
<name>A0ABQ2EVH7_9ACTN</name>
<dbReference type="InterPro" id="IPR050266">
    <property type="entry name" value="AB_hydrolase_sf"/>
</dbReference>
<dbReference type="InterPro" id="IPR000639">
    <property type="entry name" value="Epox_hydrolase-like"/>
</dbReference>
<evidence type="ECO:0000313" key="3">
    <source>
        <dbReference type="Proteomes" id="UP000660265"/>
    </source>
</evidence>